<dbReference type="SUPFAM" id="SSF81383">
    <property type="entry name" value="F-box domain"/>
    <property type="match status" value="1"/>
</dbReference>
<dbReference type="Gene3D" id="1.20.1280.50">
    <property type="match status" value="1"/>
</dbReference>
<keyword evidence="3" id="KW-1185">Reference proteome</keyword>
<reference evidence="2 3" key="1">
    <citation type="journal article" date="2016" name="Mol. Biol. Evol.">
        <title>Comparative Genomics of Early-Diverging Mushroom-Forming Fungi Provides Insights into the Origins of Lignocellulose Decay Capabilities.</title>
        <authorList>
            <person name="Nagy L.G."/>
            <person name="Riley R."/>
            <person name="Tritt A."/>
            <person name="Adam C."/>
            <person name="Daum C."/>
            <person name="Floudas D."/>
            <person name="Sun H."/>
            <person name="Yadav J.S."/>
            <person name="Pangilinan J."/>
            <person name="Larsson K.H."/>
            <person name="Matsuura K."/>
            <person name="Barry K."/>
            <person name="Labutti K."/>
            <person name="Kuo R."/>
            <person name="Ohm R.A."/>
            <person name="Bhattacharya S.S."/>
            <person name="Shirouzu T."/>
            <person name="Yoshinaga Y."/>
            <person name="Martin F.M."/>
            <person name="Grigoriev I.V."/>
            <person name="Hibbett D.S."/>
        </authorList>
    </citation>
    <scope>NUCLEOTIDE SEQUENCE [LARGE SCALE GENOMIC DNA]</scope>
    <source>
        <strain evidence="2 3">HHB14362 ss-1</strain>
    </source>
</reference>
<gene>
    <name evidence="2" type="ORF">NEOLEDRAFT_183335</name>
</gene>
<dbReference type="PROSITE" id="PS50181">
    <property type="entry name" value="FBOX"/>
    <property type="match status" value="1"/>
</dbReference>
<dbReference type="EMBL" id="KV425564">
    <property type="protein sequence ID" value="KZT26959.1"/>
    <property type="molecule type" value="Genomic_DNA"/>
</dbReference>
<dbReference type="Proteomes" id="UP000076761">
    <property type="component" value="Unassembled WGS sequence"/>
</dbReference>
<feature type="domain" description="F-box" evidence="1">
    <location>
        <begin position="7"/>
        <end position="54"/>
    </location>
</feature>
<protein>
    <recommendedName>
        <fullName evidence="1">F-box domain-containing protein</fullName>
    </recommendedName>
</protein>
<dbReference type="CDD" id="cd09917">
    <property type="entry name" value="F-box_SF"/>
    <property type="match status" value="1"/>
</dbReference>
<dbReference type="InterPro" id="IPR036047">
    <property type="entry name" value="F-box-like_dom_sf"/>
</dbReference>
<evidence type="ECO:0000313" key="2">
    <source>
        <dbReference type="EMBL" id="KZT26959.1"/>
    </source>
</evidence>
<dbReference type="InParanoid" id="A0A165TP23"/>
<dbReference type="Pfam" id="PF00646">
    <property type="entry name" value="F-box"/>
    <property type="match status" value="1"/>
</dbReference>
<sequence length="272" mass="30549">MSLKSAMLPDKLLPVELWLHVLQHVEPSDIISLCMTCHDFQDLTRAHRNSLRFLKSATAKFGWSLPLKLMDVPDMTMEKLKRLASSAWERSNIWMHPAVSSVRTIPCDIYGAERVIILPGGSYFLKVYDAGPPVIQKVEPIARASYCPKSRGSFTMCHLFCSREHEIRILVAQEYEIFIYSIDLTGSSPRLQCQAKFGASGRRIVYATANGDTVVFASERPSSVPMFHIRRISPRPMDSTGLVRHYGCNAFFPWVSISVSLCCCPSTGVFAL</sequence>
<organism evidence="2 3">
    <name type="scientific">Neolentinus lepideus HHB14362 ss-1</name>
    <dbReference type="NCBI Taxonomy" id="1314782"/>
    <lineage>
        <taxon>Eukaryota</taxon>
        <taxon>Fungi</taxon>
        <taxon>Dikarya</taxon>
        <taxon>Basidiomycota</taxon>
        <taxon>Agaricomycotina</taxon>
        <taxon>Agaricomycetes</taxon>
        <taxon>Gloeophyllales</taxon>
        <taxon>Gloeophyllaceae</taxon>
        <taxon>Neolentinus</taxon>
    </lineage>
</organism>
<evidence type="ECO:0000259" key="1">
    <source>
        <dbReference type="PROSITE" id="PS50181"/>
    </source>
</evidence>
<proteinExistence type="predicted"/>
<dbReference type="OrthoDB" id="3145038at2759"/>
<accession>A0A165TP23</accession>
<dbReference type="SMART" id="SM00256">
    <property type="entry name" value="FBOX"/>
    <property type="match status" value="1"/>
</dbReference>
<name>A0A165TP23_9AGAM</name>
<dbReference type="AlphaFoldDB" id="A0A165TP23"/>
<evidence type="ECO:0000313" key="3">
    <source>
        <dbReference type="Proteomes" id="UP000076761"/>
    </source>
</evidence>
<dbReference type="InterPro" id="IPR001810">
    <property type="entry name" value="F-box_dom"/>
</dbReference>